<organism evidence="9 10">
    <name type="scientific">Hoeflea poritis</name>
    <dbReference type="NCBI Taxonomy" id="2993659"/>
    <lineage>
        <taxon>Bacteria</taxon>
        <taxon>Pseudomonadati</taxon>
        <taxon>Pseudomonadota</taxon>
        <taxon>Alphaproteobacteria</taxon>
        <taxon>Hyphomicrobiales</taxon>
        <taxon>Rhizobiaceae</taxon>
        <taxon>Hoeflea</taxon>
    </lineage>
</organism>
<proteinExistence type="inferred from homology"/>
<evidence type="ECO:0000256" key="6">
    <source>
        <dbReference type="ARBA" id="ARBA00023136"/>
    </source>
</evidence>
<dbReference type="PROSITE" id="PS50928">
    <property type="entry name" value="ABC_TM1"/>
    <property type="match status" value="1"/>
</dbReference>
<evidence type="ECO:0000259" key="8">
    <source>
        <dbReference type="PROSITE" id="PS50928"/>
    </source>
</evidence>
<feature type="transmembrane region" description="Helical" evidence="7">
    <location>
        <begin position="165"/>
        <end position="193"/>
    </location>
</feature>
<evidence type="ECO:0000256" key="3">
    <source>
        <dbReference type="ARBA" id="ARBA00022475"/>
    </source>
</evidence>
<sequence>MEMTQTTPAQASRPQSGARIGRNLTNLVFILPSVLLSLTIIGYPIFEVMRMAVSDVNRFGKIRGFEGLGNFLKVFQDPIFIQSSYQTLIWTVAVVGGTVLIAIPVAIILNEDFHGRSIARTIVLLPWAVSLAMTALVWRFVVNGDFGTLNLALTQLGLPFNNHPWLATAASAFTIEILVGILVSIPFTVTIFLGGLTSIPVTLYEAAAMDGATRWQSLTRITLPMLRPFLQIAIVLNVIYVFNSFPIIWIMTNGGPANGTDILITYVYKQAFAFGKLDVAAAASVLMFLVLLGFSVLYLFMTRQRGAAGQ</sequence>
<feature type="domain" description="ABC transmembrane type-1" evidence="8">
    <location>
        <begin position="84"/>
        <end position="298"/>
    </location>
</feature>
<feature type="transmembrane region" description="Helical" evidence="7">
    <location>
        <begin position="279"/>
        <end position="300"/>
    </location>
</feature>
<comment type="subcellular location">
    <subcellularLocation>
        <location evidence="1 7">Cell membrane</location>
        <topology evidence="1 7">Multi-pass membrane protein</topology>
    </subcellularLocation>
</comment>
<feature type="transmembrane region" description="Helical" evidence="7">
    <location>
        <begin position="121"/>
        <end position="141"/>
    </location>
</feature>
<evidence type="ECO:0000256" key="5">
    <source>
        <dbReference type="ARBA" id="ARBA00022989"/>
    </source>
</evidence>
<evidence type="ECO:0000256" key="4">
    <source>
        <dbReference type="ARBA" id="ARBA00022692"/>
    </source>
</evidence>
<keyword evidence="2 7" id="KW-0813">Transport</keyword>
<keyword evidence="6 7" id="KW-0472">Membrane</keyword>
<dbReference type="PANTHER" id="PTHR43005:SF1">
    <property type="entry name" value="SPERMIDINE_PUTRESCINE TRANSPORT SYSTEM PERMEASE PROTEIN"/>
    <property type="match status" value="1"/>
</dbReference>
<dbReference type="EMBL" id="JAPJZH010000016">
    <property type="protein sequence ID" value="MDA4847821.1"/>
    <property type="molecule type" value="Genomic_DNA"/>
</dbReference>
<dbReference type="Pfam" id="PF00528">
    <property type="entry name" value="BPD_transp_1"/>
    <property type="match status" value="1"/>
</dbReference>
<gene>
    <name evidence="9" type="ORF">OOZ53_20845</name>
</gene>
<evidence type="ECO:0000313" key="9">
    <source>
        <dbReference type="EMBL" id="MDA4847821.1"/>
    </source>
</evidence>
<dbReference type="CDD" id="cd06261">
    <property type="entry name" value="TM_PBP2"/>
    <property type="match status" value="1"/>
</dbReference>
<dbReference type="PANTHER" id="PTHR43005">
    <property type="entry name" value="BLR7065 PROTEIN"/>
    <property type="match status" value="1"/>
</dbReference>
<feature type="transmembrane region" description="Helical" evidence="7">
    <location>
        <begin position="24"/>
        <end position="46"/>
    </location>
</feature>
<name>A0ABT4VSY3_9HYPH</name>
<comment type="caution">
    <text evidence="9">The sequence shown here is derived from an EMBL/GenBank/DDBJ whole genome shotgun (WGS) entry which is preliminary data.</text>
</comment>
<evidence type="ECO:0000256" key="2">
    <source>
        <dbReference type="ARBA" id="ARBA00022448"/>
    </source>
</evidence>
<protein>
    <submittedName>
        <fullName evidence="9">Sugar ABC transporter permease</fullName>
    </submittedName>
</protein>
<keyword evidence="4 7" id="KW-0812">Transmembrane</keyword>
<dbReference type="InterPro" id="IPR000515">
    <property type="entry name" value="MetI-like"/>
</dbReference>
<evidence type="ECO:0000256" key="7">
    <source>
        <dbReference type="RuleBase" id="RU363032"/>
    </source>
</evidence>
<evidence type="ECO:0000313" key="10">
    <source>
        <dbReference type="Proteomes" id="UP001148313"/>
    </source>
</evidence>
<keyword evidence="5 7" id="KW-1133">Transmembrane helix</keyword>
<feature type="transmembrane region" description="Helical" evidence="7">
    <location>
        <begin position="88"/>
        <end position="109"/>
    </location>
</feature>
<dbReference type="RefSeq" id="WP_271091663.1">
    <property type="nucleotide sequence ID" value="NZ_JAPJZH010000016.1"/>
</dbReference>
<comment type="similarity">
    <text evidence="7">Belongs to the binding-protein-dependent transport system permease family.</text>
</comment>
<dbReference type="Gene3D" id="1.10.3720.10">
    <property type="entry name" value="MetI-like"/>
    <property type="match status" value="1"/>
</dbReference>
<dbReference type="Proteomes" id="UP001148313">
    <property type="component" value="Unassembled WGS sequence"/>
</dbReference>
<dbReference type="InterPro" id="IPR035906">
    <property type="entry name" value="MetI-like_sf"/>
</dbReference>
<keyword evidence="10" id="KW-1185">Reference proteome</keyword>
<keyword evidence="3" id="KW-1003">Cell membrane</keyword>
<evidence type="ECO:0000256" key="1">
    <source>
        <dbReference type="ARBA" id="ARBA00004651"/>
    </source>
</evidence>
<dbReference type="SUPFAM" id="SSF161098">
    <property type="entry name" value="MetI-like"/>
    <property type="match status" value="1"/>
</dbReference>
<reference evidence="9" key="1">
    <citation type="submission" date="2022-11" db="EMBL/GenBank/DDBJ databases">
        <title>Hoeflea poritis sp. nov., isolated from scleractinian coral Porites lutea.</title>
        <authorList>
            <person name="Zhang G."/>
            <person name="Wei Q."/>
            <person name="Cai L."/>
        </authorList>
    </citation>
    <scope>NUCLEOTIDE SEQUENCE</scope>
    <source>
        <strain evidence="9">E7-10</strain>
    </source>
</reference>
<feature type="transmembrane region" description="Helical" evidence="7">
    <location>
        <begin position="229"/>
        <end position="251"/>
    </location>
</feature>
<accession>A0ABT4VSY3</accession>